<feature type="region of interest" description="Disordered" evidence="1">
    <location>
        <begin position="120"/>
        <end position="170"/>
    </location>
</feature>
<feature type="non-terminal residue" evidence="2">
    <location>
        <position position="613"/>
    </location>
</feature>
<evidence type="ECO:0008006" key="4">
    <source>
        <dbReference type="Google" id="ProtNLM"/>
    </source>
</evidence>
<name>A0A087TC80_STEMI</name>
<proteinExistence type="predicted"/>
<protein>
    <recommendedName>
        <fullName evidence="4">SH3 domain-containing protein</fullName>
    </recommendedName>
</protein>
<dbReference type="EMBL" id="KK114556">
    <property type="protein sequence ID" value="KFM62719.1"/>
    <property type="molecule type" value="Genomic_DNA"/>
</dbReference>
<evidence type="ECO:0000256" key="1">
    <source>
        <dbReference type="SAM" id="MobiDB-lite"/>
    </source>
</evidence>
<feature type="compositionally biased region" description="Basic and acidic residues" evidence="1">
    <location>
        <begin position="377"/>
        <end position="387"/>
    </location>
</feature>
<evidence type="ECO:0000313" key="2">
    <source>
        <dbReference type="EMBL" id="KFM62719.1"/>
    </source>
</evidence>
<accession>A0A087TC80</accession>
<dbReference type="OrthoDB" id="6415921at2759"/>
<gene>
    <name evidence="2" type="ORF">X975_05412</name>
</gene>
<feature type="region of interest" description="Disordered" evidence="1">
    <location>
        <begin position="372"/>
        <end position="399"/>
    </location>
</feature>
<keyword evidence="3" id="KW-1185">Reference proteome</keyword>
<reference evidence="2 3" key="1">
    <citation type="submission" date="2013-11" db="EMBL/GenBank/DDBJ databases">
        <title>Genome sequencing of Stegodyphus mimosarum.</title>
        <authorList>
            <person name="Bechsgaard J."/>
        </authorList>
    </citation>
    <scope>NUCLEOTIDE SEQUENCE [LARGE SCALE GENOMIC DNA]</scope>
</reference>
<dbReference type="AlphaFoldDB" id="A0A087TC80"/>
<sequence>MFSQLCRARPKDLWNKISLRQSTTSEPCAVPDDSQISTDLDCGGEDSRCQLEHCTFCDYRVCCQVSLPSYEWEVNLQSADLDLKVTENPAYGLSSKNWLEITESKNDANLSLENVDQTMECASNQSERKEHSDQSSDYIKSEPKVDANSASQKDPDCDENTVPMKMNQLNMPTSNYVPQCKMDFRSKCTDDINDTSKLETNHSGDQKQTGLTWSVLRHRQLSGDALRNCDKSNSCVIEHSGCDKLQLDGQTDSQENPVDFNTMAKPKRNIKDRSFPLSLMRPITKISDKKSEILPQPLFSHGNKNDLSRQHIVQRTARDKFQNMRTNKDKLDDKSKKLTNDVLGMNNPLSEISQIKTEESIQEWLARIGESANNTWPDDKEKKDKSQRFPPWSLENSIDVRENSNTVQLKQRNNNHETDNLFLDKSTQHSTEMCRNRPCQNHKEQQEFEEINYCVKTSTTEDIDANRLLCNASKASPANVPMVVMQCSRLHSHIGCKPPFQQTSLPMGTLVTALYQESDWLYVQTPHGVEGFVTASNCLPIGKISDPAQTSRRPWEPCDFPIQISMRKNCEFGRQQGSYIQTKLPTNNCKQAAPYVSTVKMKTNFYSDRYFSH</sequence>
<feature type="compositionally biased region" description="Basic and acidic residues" evidence="1">
    <location>
        <begin position="126"/>
        <end position="145"/>
    </location>
</feature>
<evidence type="ECO:0000313" key="3">
    <source>
        <dbReference type="Proteomes" id="UP000054359"/>
    </source>
</evidence>
<dbReference type="OMA" id="QLEHCTF"/>
<dbReference type="Proteomes" id="UP000054359">
    <property type="component" value="Unassembled WGS sequence"/>
</dbReference>
<organism evidence="2 3">
    <name type="scientific">Stegodyphus mimosarum</name>
    <name type="common">African social velvet spider</name>
    <dbReference type="NCBI Taxonomy" id="407821"/>
    <lineage>
        <taxon>Eukaryota</taxon>
        <taxon>Metazoa</taxon>
        <taxon>Ecdysozoa</taxon>
        <taxon>Arthropoda</taxon>
        <taxon>Chelicerata</taxon>
        <taxon>Arachnida</taxon>
        <taxon>Araneae</taxon>
        <taxon>Araneomorphae</taxon>
        <taxon>Entelegynae</taxon>
        <taxon>Eresoidea</taxon>
        <taxon>Eresidae</taxon>
        <taxon>Stegodyphus</taxon>
    </lineage>
</organism>